<reference evidence="11" key="1">
    <citation type="journal article" date="2014" name="Int. J. Syst. Evol. Microbiol.">
        <title>Complete genome of a new Firmicutes species belonging to the dominant human colonic microbiota ('Ruminococcus bicirculans') reveals two chromosomes and a selective capacity to utilize plant glucans.</title>
        <authorList>
            <consortium name="NISC Comparative Sequencing Program"/>
            <person name="Wegmann U."/>
            <person name="Louis P."/>
            <person name="Goesmann A."/>
            <person name="Henrissat B."/>
            <person name="Duncan S.H."/>
            <person name="Flint H.J."/>
        </authorList>
    </citation>
    <scope>NUCLEOTIDE SEQUENCE</scope>
    <source>
        <strain evidence="11">NBRC 107169</strain>
    </source>
</reference>
<protein>
    <recommendedName>
        <fullName evidence="3">tRNA threonylcarbamoyladenosine biosynthesis protein TsaE</fullName>
    </recommendedName>
    <alternativeName>
        <fullName evidence="10">t(6)A37 threonylcarbamoyladenosine biosynthesis protein TsaE</fullName>
    </alternativeName>
</protein>
<sequence>MTDQIRLQIKTENGTTELAAAFACVVEPSDIVLLSGDLGAGKSFFARQLVRILAGDEHMDVPSPTFSLVQPYQLANMSCLHADLYRLSDESEAEELGLFDDNNLLLIEWPDRLPELAQKARFALDIKNVPNAAEERLVVIGAKQQDLKMLAAELESSSDIVLLS</sequence>
<comment type="subcellular location">
    <subcellularLocation>
        <location evidence="1">Cytoplasm</location>
    </subcellularLocation>
</comment>
<evidence type="ECO:0000256" key="9">
    <source>
        <dbReference type="ARBA" id="ARBA00022842"/>
    </source>
</evidence>
<evidence type="ECO:0000256" key="7">
    <source>
        <dbReference type="ARBA" id="ARBA00022741"/>
    </source>
</evidence>
<keyword evidence="12" id="KW-1185">Reference proteome</keyword>
<evidence type="ECO:0000256" key="3">
    <source>
        <dbReference type="ARBA" id="ARBA00019010"/>
    </source>
</evidence>
<dbReference type="PANTHER" id="PTHR33540">
    <property type="entry name" value="TRNA THREONYLCARBAMOYLADENOSINE BIOSYNTHESIS PROTEIN TSAE"/>
    <property type="match status" value="1"/>
</dbReference>
<evidence type="ECO:0000256" key="10">
    <source>
        <dbReference type="ARBA" id="ARBA00032441"/>
    </source>
</evidence>
<keyword evidence="4" id="KW-0963">Cytoplasm</keyword>
<evidence type="ECO:0000256" key="1">
    <source>
        <dbReference type="ARBA" id="ARBA00004496"/>
    </source>
</evidence>
<dbReference type="InterPro" id="IPR027417">
    <property type="entry name" value="P-loop_NTPase"/>
</dbReference>
<evidence type="ECO:0000256" key="8">
    <source>
        <dbReference type="ARBA" id="ARBA00022840"/>
    </source>
</evidence>
<keyword evidence="7" id="KW-0547">Nucleotide-binding</keyword>
<evidence type="ECO:0000256" key="5">
    <source>
        <dbReference type="ARBA" id="ARBA00022694"/>
    </source>
</evidence>
<dbReference type="NCBIfam" id="TIGR00150">
    <property type="entry name" value="T6A_YjeE"/>
    <property type="match status" value="1"/>
</dbReference>
<organism evidence="11 12">
    <name type="scientific">Maritalea porphyrae</name>
    <dbReference type="NCBI Taxonomy" id="880732"/>
    <lineage>
        <taxon>Bacteria</taxon>
        <taxon>Pseudomonadati</taxon>
        <taxon>Pseudomonadota</taxon>
        <taxon>Alphaproteobacteria</taxon>
        <taxon>Hyphomicrobiales</taxon>
        <taxon>Devosiaceae</taxon>
        <taxon>Maritalea</taxon>
    </lineage>
</organism>
<dbReference type="Proteomes" id="UP001161405">
    <property type="component" value="Unassembled WGS sequence"/>
</dbReference>
<evidence type="ECO:0000256" key="2">
    <source>
        <dbReference type="ARBA" id="ARBA00007599"/>
    </source>
</evidence>
<keyword evidence="6" id="KW-0479">Metal-binding</keyword>
<evidence type="ECO:0000256" key="4">
    <source>
        <dbReference type="ARBA" id="ARBA00022490"/>
    </source>
</evidence>
<dbReference type="Pfam" id="PF02367">
    <property type="entry name" value="TsaE"/>
    <property type="match status" value="1"/>
</dbReference>
<dbReference type="InterPro" id="IPR003442">
    <property type="entry name" value="T6A_TsaE"/>
</dbReference>
<keyword evidence="9" id="KW-0460">Magnesium</keyword>
<keyword evidence="8" id="KW-0067">ATP-binding</keyword>
<reference evidence="11" key="2">
    <citation type="submission" date="2023-01" db="EMBL/GenBank/DDBJ databases">
        <title>Draft genome sequence of Maritalea porphyrae strain NBRC 107169.</title>
        <authorList>
            <person name="Sun Q."/>
            <person name="Mori K."/>
        </authorList>
    </citation>
    <scope>NUCLEOTIDE SEQUENCE</scope>
    <source>
        <strain evidence="11">NBRC 107169</strain>
    </source>
</reference>
<evidence type="ECO:0000256" key="6">
    <source>
        <dbReference type="ARBA" id="ARBA00022723"/>
    </source>
</evidence>
<proteinExistence type="inferred from homology"/>
<dbReference type="SUPFAM" id="SSF52540">
    <property type="entry name" value="P-loop containing nucleoside triphosphate hydrolases"/>
    <property type="match status" value="1"/>
</dbReference>
<evidence type="ECO:0000313" key="12">
    <source>
        <dbReference type="Proteomes" id="UP001161405"/>
    </source>
</evidence>
<dbReference type="PANTHER" id="PTHR33540:SF2">
    <property type="entry name" value="TRNA THREONYLCARBAMOYLADENOSINE BIOSYNTHESIS PROTEIN TSAE"/>
    <property type="match status" value="1"/>
</dbReference>
<keyword evidence="5" id="KW-0819">tRNA processing</keyword>
<comment type="similarity">
    <text evidence="2">Belongs to the TsaE family.</text>
</comment>
<dbReference type="Gene3D" id="3.40.50.300">
    <property type="entry name" value="P-loop containing nucleotide triphosphate hydrolases"/>
    <property type="match status" value="1"/>
</dbReference>
<dbReference type="EMBL" id="BSNI01000002">
    <property type="protein sequence ID" value="GLQ17151.1"/>
    <property type="molecule type" value="Genomic_DNA"/>
</dbReference>
<name>A0ABQ5URZ5_9HYPH</name>
<accession>A0ABQ5URZ5</accession>
<evidence type="ECO:0000313" key="11">
    <source>
        <dbReference type="EMBL" id="GLQ17151.1"/>
    </source>
</evidence>
<comment type="caution">
    <text evidence="11">The sequence shown here is derived from an EMBL/GenBank/DDBJ whole genome shotgun (WGS) entry which is preliminary data.</text>
</comment>
<gene>
    <name evidence="11" type="ORF">GCM10007879_14000</name>
</gene>
<dbReference type="RefSeq" id="WP_284363088.1">
    <property type="nucleotide sequence ID" value="NZ_BSNI01000002.1"/>
</dbReference>